<reference evidence="1 2" key="1">
    <citation type="submission" date="2024-07" db="EMBL/GenBank/DDBJ databases">
        <title>Section-level genome sequencing and comparative genomics of Aspergillus sections Usti and Cavernicolus.</title>
        <authorList>
            <consortium name="Lawrence Berkeley National Laboratory"/>
            <person name="Nybo J.L."/>
            <person name="Vesth T.C."/>
            <person name="Theobald S."/>
            <person name="Frisvad J.C."/>
            <person name="Larsen T.O."/>
            <person name="Kjaerboelling I."/>
            <person name="Rothschild-Mancinelli K."/>
            <person name="Lyhne E.K."/>
            <person name="Kogle M.E."/>
            <person name="Barry K."/>
            <person name="Clum A."/>
            <person name="Na H."/>
            <person name="Ledsgaard L."/>
            <person name="Lin J."/>
            <person name="Lipzen A."/>
            <person name="Kuo A."/>
            <person name="Riley R."/>
            <person name="Mondo S."/>
            <person name="Labutti K."/>
            <person name="Haridas S."/>
            <person name="Pangalinan J."/>
            <person name="Salamov A.A."/>
            <person name="Simmons B.A."/>
            <person name="Magnuson J.K."/>
            <person name="Chen J."/>
            <person name="Drula E."/>
            <person name="Henrissat B."/>
            <person name="Wiebenga A."/>
            <person name="Lubbers R.J."/>
            <person name="Gomes A.C."/>
            <person name="Makela M.R."/>
            <person name="Stajich J."/>
            <person name="Grigoriev I.V."/>
            <person name="Mortensen U.H."/>
            <person name="De Vries R.P."/>
            <person name="Baker S.E."/>
            <person name="Andersen M.R."/>
        </authorList>
    </citation>
    <scope>NUCLEOTIDE SEQUENCE [LARGE SCALE GENOMIC DNA]</scope>
    <source>
        <strain evidence="1 2">CBS 588.65</strain>
    </source>
</reference>
<dbReference type="EMBL" id="JBFXLT010000121">
    <property type="protein sequence ID" value="KAL2808124.1"/>
    <property type="molecule type" value="Genomic_DNA"/>
</dbReference>
<protein>
    <recommendedName>
        <fullName evidence="3">DUF3885 domain-containing protein</fullName>
    </recommendedName>
</protein>
<accession>A0ABR4GYR6</accession>
<keyword evidence="2" id="KW-1185">Reference proteome</keyword>
<name>A0ABR4GYR6_9EURO</name>
<proteinExistence type="predicted"/>
<comment type="caution">
    <text evidence="1">The sequence shown here is derived from an EMBL/GenBank/DDBJ whole genome shotgun (WGS) entry which is preliminary data.</text>
</comment>
<evidence type="ECO:0000313" key="1">
    <source>
        <dbReference type="EMBL" id="KAL2808124.1"/>
    </source>
</evidence>
<sequence length="216" mass="25197">MLRTYYGNGKEGDRKFIEYTQVSDDYDGHADCFALNNPELFNFGSDWRRIFEILPEIAGCKGHYTRLPNQEILDEKYAGLAKEIRNCKAEYPNWKEDPDILLEPGDTTVRSLLRTTTISWIIIVDERTFETDELLIVYLDKNQNVTVEGRLELDQGYIDELLLRWEDGYRPLGIVMENGTVGEKYRLSNESGRRFFRLTNDLEYKADDARPSEGEE</sequence>
<evidence type="ECO:0008006" key="3">
    <source>
        <dbReference type="Google" id="ProtNLM"/>
    </source>
</evidence>
<dbReference type="Proteomes" id="UP001610334">
    <property type="component" value="Unassembled WGS sequence"/>
</dbReference>
<gene>
    <name evidence="1" type="ORF">BJX63DRAFT_436445</name>
</gene>
<organism evidence="1 2">
    <name type="scientific">Aspergillus granulosus</name>
    <dbReference type="NCBI Taxonomy" id="176169"/>
    <lineage>
        <taxon>Eukaryota</taxon>
        <taxon>Fungi</taxon>
        <taxon>Dikarya</taxon>
        <taxon>Ascomycota</taxon>
        <taxon>Pezizomycotina</taxon>
        <taxon>Eurotiomycetes</taxon>
        <taxon>Eurotiomycetidae</taxon>
        <taxon>Eurotiales</taxon>
        <taxon>Aspergillaceae</taxon>
        <taxon>Aspergillus</taxon>
        <taxon>Aspergillus subgen. Nidulantes</taxon>
    </lineage>
</organism>
<evidence type="ECO:0000313" key="2">
    <source>
        <dbReference type="Proteomes" id="UP001610334"/>
    </source>
</evidence>